<name>A0ABQ9E9B8_TEGGR</name>
<feature type="domain" description="Isopropylmalate dehydrogenase-like" evidence="4">
    <location>
        <begin position="60"/>
        <end position="383"/>
    </location>
</feature>
<dbReference type="Gene3D" id="3.40.718.10">
    <property type="entry name" value="Isopropylmalate Dehydrogenase"/>
    <property type="match status" value="1"/>
</dbReference>
<evidence type="ECO:0000259" key="4">
    <source>
        <dbReference type="SMART" id="SM01329"/>
    </source>
</evidence>
<dbReference type="SUPFAM" id="SSF53659">
    <property type="entry name" value="Isocitrate/Isopropylmalate dehydrogenase-like"/>
    <property type="match status" value="1"/>
</dbReference>
<dbReference type="InterPro" id="IPR024084">
    <property type="entry name" value="IsoPropMal-DH-like_dom"/>
</dbReference>
<dbReference type="SMART" id="SM01329">
    <property type="entry name" value="Iso_dh"/>
    <property type="match status" value="1"/>
</dbReference>
<dbReference type="PANTHER" id="PTHR11835:SF60">
    <property type="entry name" value="ISOCITRATE DEHYDROGENASE [NAD] SUBUNIT, MITOCHONDRIAL"/>
    <property type="match status" value="1"/>
</dbReference>
<protein>
    <recommendedName>
        <fullName evidence="4">Isopropylmalate dehydrogenase-like domain-containing protein</fullName>
    </recommendedName>
</protein>
<evidence type="ECO:0000256" key="3">
    <source>
        <dbReference type="ARBA" id="ARBA00022946"/>
    </source>
</evidence>
<dbReference type="NCBIfam" id="TIGR00175">
    <property type="entry name" value="mito_nad_idh"/>
    <property type="match status" value="1"/>
</dbReference>
<reference evidence="5 6" key="1">
    <citation type="submission" date="2022-12" db="EMBL/GenBank/DDBJ databases">
        <title>Chromosome-level genome of Tegillarca granosa.</title>
        <authorList>
            <person name="Kim J."/>
        </authorList>
    </citation>
    <scope>NUCLEOTIDE SEQUENCE [LARGE SCALE GENOMIC DNA]</scope>
    <source>
        <strain evidence="5">Teg-2019</strain>
        <tissue evidence="5">Adductor muscle</tissue>
    </source>
</reference>
<dbReference type="Pfam" id="PF00180">
    <property type="entry name" value="Iso_dh"/>
    <property type="match status" value="1"/>
</dbReference>
<evidence type="ECO:0000313" key="5">
    <source>
        <dbReference type="EMBL" id="KAJ8301943.1"/>
    </source>
</evidence>
<accession>A0ABQ9E9B8</accession>
<evidence type="ECO:0000313" key="6">
    <source>
        <dbReference type="Proteomes" id="UP001217089"/>
    </source>
</evidence>
<proteinExistence type="inferred from homology"/>
<dbReference type="PANTHER" id="PTHR11835">
    <property type="entry name" value="DECARBOXYLATING DEHYDROGENASES-ISOCITRATE, ISOPROPYLMALATE, TARTRATE"/>
    <property type="match status" value="1"/>
</dbReference>
<keyword evidence="6" id="KW-1185">Reference proteome</keyword>
<dbReference type="EMBL" id="JARBDR010000918">
    <property type="protein sequence ID" value="KAJ8301943.1"/>
    <property type="molecule type" value="Genomic_DNA"/>
</dbReference>
<dbReference type="InterPro" id="IPR004434">
    <property type="entry name" value="Isocitrate_DH_NAD"/>
</dbReference>
<gene>
    <name evidence="5" type="ORF">KUTeg_020930</name>
</gene>
<evidence type="ECO:0000256" key="2">
    <source>
        <dbReference type="ARBA" id="ARBA00022532"/>
    </source>
</evidence>
<dbReference type="Proteomes" id="UP001217089">
    <property type="component" value="Unassembled WGS sequence"/>
</dbReference>
<organism evidence="5 6">
    <name type="scientific">Tegillarca granosa</name>
    <name type="common">Malaysian cockle</name>
    <name type="synonym">Anadara granosa</name>
    <dbReference type="NCBI Taxonomy" id="220873"/>
    <lineage>
        <taxon>Eukaryota</taxon>
        <taxon>Metazoa</taxon>
        <taxon>Spiralia</taxon>
        <taxon>Lophotrochozoa</taxon>
        <taxon>Mollusca</taxon>
        <taxon>Bivalvia</taxon>
        <taxon>Autobranchia</taxon>
        <taxon>Pteriomorphia</taxon>
        <taxon>Arcoida</taxon>
        <taxon>Arcoidea</taxon>
        <taxon>Arcidae</taxon>
        <taxon>Tegillarca</taxon>
    </lineage>
</organism>
<comment type="similarity">
    <text evidence="1">Belongs to the isocitrate and isopropylmalate dehydrogenases family.</text>
</comment>
<comment type="caution">
    <text evidence="5">The sequence shown here is derived from an EMBL/GenBank/DDBJ whole genome shotgun (WGS) entry which is preliminary data.</text>
</comment>
<evidence type="ECO:0000256" key="1">
    <source>
        <dbReference type="ARBA" id="ARBA00007769"/>
    </source>
</evidence>
<keyword evidence="3" id="KW-0809">Transit peptide</keyword>
<keyword evidence="2" id="KW-0816">Tricarboxylic acid cycle</keyword>
<sequence length="396" mass="44196">MAASIQRLGLRKSLRTFCFSYKKLEKESRILNKLYDYTSRKNYSHFKAKENLSKYGGRNTVTLLTGDGVGPELLSHVQEVFRYAGAPIDFETVEINANTTDPEYMEEALLSVERNGVALKGNIETKYDDPSFKSMNVALRTELNLFASVVWCKSLPGVNTRHQNVDIIMIRENTEGEYSNLEHENVKGVVESLKIITAQKSTKIAKYAFDFAVKHGRKKVTAIHKANIMKLGDGLFLECCRQVACQYPDIQFTDMIIDNASMQMVSRPQQFDVLVMPNLYGNILMNVAAGLVGGPGVVPGMNIGEDYAVFEMGLRNSGKSLKGKNVANPVGMLLASCDLLDYLEHHRHATLIRESVMTVLSDKQVHTPDLGGLSTTLEVIQAVIDDIKPKTKSWYV</sequence>